<dbReference type="InterPro" id="IPR052712">
    <property type="entry name" value="Acid_resist_chaperone_HdeD"/>
</dbReference>
<comment type="caution">
    <text evidence="2">The sequence shown here is derived from an EMBL/GenBank/DDBJ whole genome shotgun (WGS) entry which is preliminary data.</text>
</comment>
<accession>A0A919UQ75</accession>
<feature type="transmembrane region" description="Helical" evidence="1">
    <location>
        <begin position="23"/>
        <end position="41"/>
    </location>
</feature>
<feature type="transmembrane region" description="Helical" evidence="1">
    <location>
        <begin position="159"/>
        <end position="178"/>
    </location>
</feature>
<dbReference type="EMBL" id="BOOA01000036">
    <property type="protein sequence ID" value="GIH26118.1"/>
    <property type="molecule type" value="Genomic_DNA"/>
</dbReference>
<evidence type="ECO:0000256" key="1">
    <source>
        <dbReference type="SAM" id="Phobius"/>
    </source>
</evidence>
<sequence length="199" mass="21049">MVNKNSNVYAGTSGTTEARWQALAVRGVLAIIFGLIALIWPAITLKALVITFGVYALVNGVYTIYGAFRDRASGERGWLLFSGIVSLAAGIAVLVWPAITALALMLLIGAWFLVTGVIEIVGAAVRRKELEGEWLMVLSGALAVIFGLILLIWPGAGALALVALIAIFAIVMGVAMLVEAFRERNVTHHPGHHAHPAAA</sequence>
<dbReference type="PANTHER" id="PTHR34989:SF1">
    <property type="entry name" value="PROTEIN HDED"/>
    <property type="match status" value="1"/>
</dbReference>
<feature type="transmembrane region" description="Helical" evidence="1">
    <location>
        <begin position="77"/>
        <end position="96"/>
    </location>
</feature>
<organism evidence="2 3">
    <name type="scientific">Acrocarpospora phusangensis</name>
    <dbReference type="NCBI Taxonomy" id="1070424"/>
    <lineage>
        <taxon>Bacteria</taxon>
        <taxon>Bacillati</taxon>
        <taxon>Actinomycetota</taxon>
        <taxon>Actinomycetes</taxon>
        <taxon>Streptosporangiales</taxon>
        <taxon>Streptosporangiaceae</taxon>
        <taxon>Acrocarpospora</taxon>
    </lineage>
</organism>
<proteinExistence type="predicted"/>
<dbReference type="AlphaFoldDB" id="A0A919UQ75"/>
<evidence type="ECO:0000313" key="2">
    <source>
        <dbReference type="EMBL" id="GIH26118.1"/>
    </source>
</evidence>
<feature type="transmembrane region" description="Helical" evidence="1">
    <location>
        <begin position="102"/>
        <end position="122"/>
    </location>
</feature>
<dbReference type="Pfam" id="PF03729">
    <property type="entry name" value="DUF308"/>
    <property type="match status" value="2"/>
</dbReference>
<keyword evidence="1" id="KW-0472">Membrane</keyword>
<name>A0A919UQ75_9ACTN</name>
<gene>
    <name evidence="2" type="ORF">Aph01nite_44280</name>
</gene>
<dbReference type="GO" id="GO:0005886">
    <property type="term" value="C:plasma membrane"/>
    <property type="evidence" value="ECO:0007669"/>
    <property type="project" value="TreeGrafter"/>
</dbReference>
<keyword evidence="3" id="KW-1185">Reference proteome</keyword>
<reference evidence="2" key="1">
    <citation type="submission" date="2021-01" db="EMBL/GenBank/DDBJ databases">
        <title>Whole genome shotgun sequence of Acrocarpospora phusangensis NBRC 108782.</title>
        <authorList>
            <person name="Komaki H."/>
            <person name="Tamura T."/>
        </authorList>
    </citation>
    <scope>NUCLEOTIDE SEQUENCE</scope>
    <source>
        <strain evidence="2">NBRC 108782</strain>
    </source>
</reference>
<keyword evidence="1" id="KW-0812">Transmembrane</keyword>
<dbReference type="Proteomes" id="UP000640052">
    <property type="component" value="Unassembled WGS sequence"/>
</dbReference>
<dbReference type="PANTHER" id="PTHR34989">
    <property type="entry name" value="PROTEIN HDED"/>
    <property type="match status" value="1"/>
</dbReference>
<feature type="transmembrane region" description="Helical" evidence="1">
    <location>
        <begin position="134"/>
        <end position="153"/>
    </location>
</feature>
<protein>
    <recommendedName>
        <fullName evidence="4">HdeD family acid-resistance protein</fullName>
    </recommendedName>
</protein>
<feature type="transmembrane region" description="Helical" evidence="1">
    <location>
        <begin position="47"/>
        <end position="65"/>
    </location>
</feature>
<keyword evidence="1" id="KW-1133">Transmembrane helix</keyword>
<dbReference type="RefSeq" id="WP_204042811.1">
    <property type="nucleotide sequence ID" value="NZ_BOOA01000036.1"/>
</dbReference>
<evidence type="ECO:0000313" key="3">
    <source>
        <dbReference type="Proteomes" id="UP000640052"/>
    </source>
</evidence>
<dbReference type="InterPro" id="IPR005325">
    <property type="entry name" value="DUF308_memb"/>
</dbReference>
<evidence type="ECO:0008006" key="4">
    <source>
        <dbReference type="Google" id="ProtNLM"/>
    </source>
</evidence>